<sequence length="232" mass="25742">MKPIIGVTPLYDEERKSIWLLPGYLELIEKNGGIPLILPLTTNKEVLESFLTSCDGFLFTGGQDIDPSFYGEKKRSVCGIPCRVRDEMEGYLMREVIAKDKPLLAICRGVQLLNALYGGTLYQDLPSERSSSVCHQMIPPYAKVQHEVQLIENSLLHRILDRTKLGVNSYHHQAIKEVGNGLEVTAVSTDGVIEGVSLKSAKFVLGVQWHPEFFDASTTENKALMAAFLSAC</sequence>
<dbReference type="Proteomes" id="UP000013783">
    <property type="component" value="Unassembled WGS sequence"/>
</dbReference>
<dbReference type="EMBL" id="AJAK01000006">
    <property type="protein sequence ID" value="EOH81337.1"/>
    <property type="molecule type" value="Genomic_DNA"/>
</dbReference>
<dbReference type="GO" id="GO:0005829">
    <property type="term" value="C:cytosol"/>
    <property type="evidence" value="ECO:0007669"/>
    <property type="project" value="TreeGrafter"/>
</dbReference>
<dbReference type="EMBL" id="ASWA01000002">
    <property type="protein sequence ID" value="EOT68920.1"/>
    <property type="molecule type" value="Genomic_DNA"/>
</dbReference>
<dbReference type="OrthoDB" id="9813383at2"/>
<accession>R2PAM3</accession>
<dbReference type="CDD" id="cd01745">
    <property type="entry name" value="GATase1_2"/>
    <property type="match status" value="1"/>
</dbReference>
<evidence type="ECO:0000313" key="3">
    <source>
        <dbReference type="Proteomes" id="UP000013783"/>
    </source>
</evidence>
<dbReference type="InterPro" id="IPR011697">
    <property type="entry name" value="Peptidase_C26"/>
</dbReference>
<dbReference type="InterPro" id="IPR029062">
    <property type="entry name" value="Class_I_gatase-like"/>
</dbReference>
<evidence type="ECO:0000313" key="4">
    <source>
        <dbReference type="Proteomes" id="UP000014148"/>
    </source>
</evidence>
<dbReference type="eggNOG" id="COG2071">
    <property type="taxonomic scope" value="Bacteria"/>
</dbReference>
<dbReference type="Gene3D" id="3.40.50.880">
    <property type="match status" value="1"/>
</dbReference>
<dbReference type="AlphaFoldDB" id="R2PAM3"/>
<dbReference type="PROSITE" id="PS51273">
    <property type="entry name" value="GATASE_TYPE_1"/>
    <property type="match status" value="1"/>
</dbReference>
<name>R2PAM3_9ENTE</name>
<dbReference type="PATRIC" id="fig|1158601.3.peg.429"/>
<dbReference type="GO" id="GO:0033969">
    <property type="term" value="F:gamma-glutamyl-gamma-aminobutyrate hydrolase activity"/>
    <property type="evidence" value="ECO:0007669"/>
    <property type="project" value="TreeGrafter"/>
</dbReference>
<proteinExistence type="predicted"/>
<dbReference type="GO" id="GO:0006598">
    <property type="term" value="P:polyamine catabolic process"/>
    <property type="evidence" value="ECO:0007669"/>
    <property type="project" value="TreeGrafter"/>
</dbReference>
<dbReference type="STRING" id="71451.RV07_GL001950"/>
<dbReference type="InterPro" id="IPR044668">
    <property type="entry name" value="PuuD-like"/>
</dbReference>
<dbReference type="RefSeq" id="WP_010739341.1">
    <property type="nucleotide sequence ID" value="NZ_KB946249.1"/>
</dbReference>
<evidence type="ECO:0000313" key="1">
    <source>
        <dbReference type="EMBL" id="EOH81337.1"/>
    </source>
</evidence>
<dbReference type="PANTHER" id="PTHR43235:SF1">
    <property type="entry name" value="GLUTAMINE AMIDOTRANSFERASE PB2B2.05-RELATED"/>
    <property type="match status" value="1"/>
</dbReference>
<evidence type="ECO:0000313" key="2">
    <source>
        <dbReference type="EMBL" id="EOT68920.1"/>
    </source>
</evidence>
<dbReference type="Pfam" id="PF07722">
    <property type="entry name" value="Peptidase_C26"/>
    <property type="match status" value="1"/>
</dbReference>
<comment type="caution">
    <text evidence="1">The sequence shown here is derived from an EMBL/GenBank/DDBJ whole genome shotgun (WGS) entry which is preliminary data.</text>
</comment>
<keyword evidence="4" id="KW-1185">Reference proteome</keyword>
<organism evidence="1 3">
    <name type="scientific">Enterococcus malodoratus ATCC 43197</name>
    <dbReference type="NCBI Taxonomy" id="1158601"/>
    <lineage>
        <taxon>Bacteria</taxon>
        <taxon>Bacillati</taxon>
        <taxon>Bacillota</taxon>
        <taxon>Bacilli</taxon>
        <taxon>Lactobacillales</taxon>
        <taxon>Enterococcaceae</taxon>
        <taxon>Enterococcus</taxon>
    </lineage>
</organism>
<dbReference type="SUPFAM" id="SSF52317">
    <property type="entry name" value="Class I glutamine amidotransferase-like"/>
    <property type="match status" value="1"/>
</dbReference>
<reference evidence="1 3" key="1">
    <citation type="submission" date="2013-02" db="EMBL/GenBank/DDBJ databases">
        <title>The Genome Sequence of Enterococcus malodoratus ATCC_43197.</title>
        <authorList>
            <consortium name="The Broad Institute Genome Sequencing Platform"/>
            <consortium name="The Broad Institute Genome Sequencing Center for Infectious Disease"/>
            <person name="Earl A.M."/>
            <person name="Gilmore M.S."/>
            <person name="Lebreton F."/>
            <person name="Walker B."/>
            <person name="Young S.K."/>
            <person name="Zeng Q."/>
            <person name="Gargeya S."/>
            <person name="Fitzgerald M."/>
            <person name="Haas B."/>
            <person name="Abouelleil A."/>
            <person name="Alvarado L."/>
            <person name="Arachchi H.M."/>
            <person name="Berlin A.M."/>
            <person name="Chapman S.B."/>
            <person name="Dewar J."/>
            <person name="Goldberg J."/>
            <person name="Griggs A."/>
            <person name="Gujja S."/>
            <person name="Hansen M."/>
            <person name="Howarth C."/>
            <person name="Imamovic A."/>
            <person name="Larimer J."/>
            <person name="McCowan C."/>
            <person name="Murphy C."/>
            <person name="Neiman D."/>
            <person name="Pearson M."/>
            <person name="Priest M."/>
            <person name="Roberts A."/>
            <person name="Saif S."/>
            <person name="Shea T."/>
            <person name="Sisk P."/>
            <person name="Sykes S."/>
            <person name="Wortman J."/>
            <person name="Nusbaum C."/>
            <person name="Birren B."/>
        </authorList>
    </citation>
    <scope>NUCLEOTIDE SEQUENCE [LARGE SCALE GENOMIC DNA]</scope>
    <source>
        <strain evidence="1 3">ATCC 43197</strain>
    </source>
</reference>
<dbReference type="Proteomes" id="UP000014148">
    <property type="component" value="Unassembled WGS sequence"/>
</dbReference>
<protein>
    <submittedName>
        <fullName evidence="1">Uncharacterized protein</fullName>
    </submittedName>
</protein>
<gene>
    <name evidence="2" type="ORF">I585_00379</name>
    <name evidence="1" type="ORF">UAI_00447</name>
</gene>
<reference evidence="2 4" key="2">
    <citation type="submission" date="2013-03" db="EMBL/GenBank/DDBJ databases">
        <title>The Genome Sequence of Enterococcus malodoratus ATCC_43197 (PacBio/Illumina hybrid assembly).</title>
        <authorList>
            <consortium name="The Broad Institute Genomics Platform"/>
            <consortium name="The Broad Institute Genome Sequencing Center for Infectious Disease"/>
            <person name="Earl A."/>
            <person name="Russ C."/>
            <person name="Gilmore M."/>
            <person name="Surin D."/>
            <person name="Walker B."/>
            <person name="Young S."/>
            <person name="Zeng Q."/>
            <person name="Gargeya S."/>
            <person name="Fitzgerald M."/>
            <person name="Haas B."/>
            <person name="Abouelleil A."/>
            <person name="Allen A.W."/>
            <person name="Alvarado L."/>
            <person name="Arachchi H.M."/>
            <person name="Berlin A.M."/>
            <person name="Chapman S.B."/>
            <person name="Gainer-Dewar J."/>
            <person name="Goldberg J."/>
            <person name="Griggs A."/>
            <person name="Gujja S."/>
            <person name="Hansen M."/>
            <person name="Howarth C."/>
            <person name="Imamovic A."/>
            <person name="Ireland A."/>
            <person name="Larimer J."/>
            <person name="McCowan C."/>
            <person name="Murphy C."/>
            <person name="Pearson M."/>
            <person name="Poon T.W."/>
            <person name="Priest M."/>
            <person name="Roberts A."/>
            <person name="Saif S."/>
            <person name="Shea T."/>
            <person name="Sisk P."/>
            <person name="Sykes S."/>
            <person name="Wortman J."/>
            <person name="Nusbaum C."/>
            <person name="Birren B."/>
        </authorList>
    </citation>
    <scope>NUCLEOTIDE SEQUENCE [LARGE SCALE GENOMIC DNA]</scope>
    <source>
        <strain evidence="2 4">ATCC 43197</strain>
    </source>
</reference>
<dbReference type="PANTHER" id="PTHR43235">
    <property type="entry name" value="GLUTAMINE AMIDOTRANSFERASE PB2B2.05-RELATED"/>
    <property type="match status" value="1"/>
</dbReference>